<dbReference type="Pfam" id="PF01812">
    <property type="entry name" value="5-FTHF_cyc-lig"/>
    <property type="match status" value="1"/>
</dbReference>
<dbReference type="PANTHER" id="PTHR23407">
    <property type="entry name" value="ATPASE INHIBITOR/5-FORMYLTETRAHYDROFOLATE CYCLO-LIGASE"/>
    <property type="match status" value="1"/>
</dbReference>
<evidence type="ECO:0000256" key="1">
    <source>
        <dbReference type="ARBA" id="ARBA00010638"/>
    </source>
</evidence>
<dbReference type="GO" id="GO:0030272">
    <property type="term" value="F:5-formyltetrahydrofolate cyclo-ligase activity"/>
    <property type="evidence" value="ECO:0007669"/>
    <property type="project" value="UniProtKB-EC"/>
</dbReference>
<dbReference type="InterPro" id="IPR002698">
    <property type="entry name" value="FTHF_cligase"/>
</dbReference>
<dbReference type="PANTHER" id="PTHR23407:SF1">
    <property type="entry name" value="5-FORMYLTETRAHYDROFOLATE CYCLO-LIGASE"/>
    <property type="match status" value="1"/>
</dbReference>
<comment type="similarity">
    <text evidence="1 5">Belongs to the 5-formyltetrahydrofolate cyclo-ligase family.</text>
</comment>
<dbReference type="Gene3D" id="3.40.50.10420">
    <property type="entry name" value="NagB/RpiA/CoA transferase-like"/>
    <property type="match status" value="1"/>
</dbReference>
<accession>C8X227</accession>
<reference evidence="7" key="1">
    <citation type="submission" date="2009-09" db="EMBL/GenBank/DDBJ databases">
        <title>The complete chromosome of Desulfohalobium retbaense DSM 5692.</title>
        <authorList>
            <consortium name="US DOE Joint Genome Institute (JGI-PGF)"/>
            <person name="Lucas S."/>
            <person name="Copeland A."/>
            <person name="Lapidus A."/>
            <person name="Glavina del Rio T."/>
            <person name="Dalin E."/>
            <person name="Tice H."/>
            <person name="Bruce D."/>
            <person name="Goodwin L."/>
            <person name="Pitluck S."/>
            <person name="Kyrpides N."/>
            <person name="Mavromatis K."/>
            <person name="Ivanova N."/>
            <person name="Mikhailova N."/>
            <person name="Munk A.C."/>
            <person name="Brettin T."/>
            <person name="Detter J.C."/>
            <person name="Han C."/>
            <person name="Tapia R."/>
            <person name="Larimer F."/>
            <person name="Land M."/>
            <person name="Hauser L."/>
            <person name="Markowitz V."/>
            <person name="Cheng J.-F."/>
            <person name="Hugenholtz P."/>
            <person name="Woyke T."/>
            <person name="Wu D."/>
            <person name="Spring S."/>
            <person name="Klenk H.-P."/>
            <person name="Eisen J.A."/>
        </authorList>
    </citation>
    <scope>NUCLEOTIDE SEQUENCE [LARGE SCALE GENOMIC DNA]</scope>
    <source>
        <strain evidence="7">DSM 5692</strain>
    </source>
</reference>
<feature type="binding site" evidence="4">
    <location>
        <begin position="11"/>
        <end position="15"/>
    </location>
    <ligand>
        <name>ATP</name>
        <dbReference type="ChEBI" id="CHEBI:30616"/>
    </ligand>
</feature>
<dbReference type="OrthoDB" id="9801938at2"/>
<dbReference type="PIRSF" id="PIRSF006806">
    <property type="entry name" value="FTHF_cligase"/>
    <property type="match status" value="1"/>
</dbReference>
<keyword evidence="2 4" id="KW-0547">Nucleotide-binding</keyword>
<feature type="binding site" evidence="4">
    <location>
        <begin position="142"/>
        <end position="150"/>
    </location>
    <ligand>
        <name>ATP</name>
        <dbReference type="ChEBI" id="CHEBI:30616"/>
    </ligand>
</feature>
<dbReference type="HOGENOM" id="CLU_066245_2_2_7"/>
<dbReference type="SUPFAM" id="SSF100950">
    <property type="entry name" value="NagB/RpiA/CoA transferase-like"/>
    <property type="match status" value="1"/>
</dbReference>
<evidence type="ECO:0000256" key="4">
    <source>
        <dbReference type="PIRSR" id="PIRSR006806-1"/>
    </source>
</evidence>
<dbReference type="EC" id="6.3.3.2" evidence="5"/>
<sequence>MPSTPLQQDDKSRLRRALMRQRRDLAPDEVVSASRCIQDHVFALPQWQRSETFLLYAPIHNEVDTWPLIEAAWKSERSVLLPRCRQCERGEMDLACVRTVDELQPGFQNIPEPKEHLCRPPGLFPIDVAFVPCVGVDRSGVRLGYGGGYYDRFLSRARRTGMLIVALAYAFQVVPALPSEPWDIPVDCIVTEAGSFWTPQH</sequence>
<dbReference type="Proteomes" id="UP000001052">
    <property type="component" value="Chromosome"/>
</dbReference>
<gene>
    <name evidence="6" type="ordered locus">Dret_1062</name>
</gene>
<comment type="catalytic activity">
    <reaction evidence="5">
        <text>(6S)-5-formyl-5,6,7,8-tetrahydrofolate + ATP = (6R)-5,10-methenyltetrahydrofolate + ADP + phosphate</text>
        <dbReference type="Rhea" id="RHEA:10488"/>
        <dbReference type="ChEBI" id="CHEBI:30616"/>
        <dbReference type="ChEBI" id="CHEBI:43474"/>
        <dbReference type="ChEBI" id="CHEBI:57455"/>
        <dbReference type="ChEBI" id="CHEBI:57457"/>
        <dbReference type="ChEBI" id="CHEBI:456216"/>
        <dbReference type="EC" id="6.3.3.2"/>
    </reaction>
</comment>
<organism evidence="6 7">
    <name type="scientific">Desulfohalobium retbaense (strain ATCC 49708 / DSM 5692 / JCM 16813 / HR100)</name>
    <dbReference type="NCBI Taxonomy" id="485915"/>
    <lineage>
        <taxon>Bacteria</taxon>
        <taxon>Pseudomonadati</taxon>
        <taxon>Thermodesulfobacteriota</taxon>
        <taxon>Desulfovibrionia</taxon>
        <taxon>Desulfovibrionales</taxon>
        <taxon>Desulfohalobiaceae</taxon>
        <taxon>Desulfohalobium</taxon>
    </lineage>
</organism>
<dbReference type="InterPro" id="IPR024185">
    <property type="entry name" value="FTHF_cligase-like_sf"/>
</dbReference>
<dbReference type="KEGG" id="drt:Dret_1062"/>
<dbReference type="AlphaFoldDB" id="C8X227"/>
<name>C8X227_DESRD</name>
<dbReference type="GO" id="GO:0046872">
    <property type="term" value="F:metal ion binding"/>
    <property type="evidence" value="ECO:0007669"/>
    <property type="project" value="UniProtKB-KW"/>
</dbReference>
<dbReference type="eggNOG" id="COG0212">
    <property type="taxonomic scope" value="Bacteria"/>
</dbReference>
<protein>
    <recommendedName>
        <fullName evidence="5">5-formyltetrahydrofolate cyclo-ligase</fullName>
        <ecNumber evidence="5">6.3.3.2</ecNumber>
    </recommendedName>
</protein>
<reference evidence="6 7" key="2">
    <citation type="journal article" date="2010" name="Stand. Genomic Sci.">
        <title>Complete genome sequence of Desulfohalobium retbaense type strain (HR(100)).</title>
        <authorList>
            <person name="Spring S."/>
            <person name="Nolan M."/>
            <person name="Lapidus A."/>
            <person name="Glavina Del Rio T."/>
            <person name="Copeland A."/>
            <person name="Tice H."/>
            <person name="Cheng J.F."/>
            <person name="Lucas S."/>
            <person name="Land M."/>
            <person name="Chen F."/>
            <person name="Bruce D."/>
            <person name="Goodwin L."/>
            <person name="Pitluck S."/>
            <person name="Ivanova N."/>
            <person name="Mavromatis K."/>
            <person name="Mikhailova N."/>
            <person name="Pati A."/>
            <person name="Chen A."/>
            <person name="Palaniappan K."/>
            <person name="Hauser L."/>
            <person name="Chang Y.J."/>
            <person name="Jeffries C.D."/>
            <person name="Munk C."/>
            <person name="Kiss H."/>
            <person name="Chain P."/>
            <person name="Han C."/>
            <person name="Brettin T."/>
            <person name="Detter J.C."/>
            <person name="Schuler E."/>
            <person name="Goker M."/>
            <person name="Rohde M."/>
            <person name="Bristow J."/>
            <person name="Eisen J.A."/>
            <person name="Markowitz V."/>
            <person name="Hugenholtz P."/>
            <person name="Kyrpides N.C."/>
            <person name="Klenk H.P."/>
        </authorList>
    </citation>
    <scope>NUCLEOTIDE SEQUENCE [LARGE SCALE GENOMIC DNA]</scope>
    <source>
        <strain evidence="6 7">DSM 5692</strain>
    </source>
</reference>
<dbReference type="RefSeq" id="WP_015751501.1">
    <property type="nucleotide sequence ID" value="NC_013223.1"/>
</dbReference>
<keyword evidence="5" id="KW-0479">Metal-binding</keyword>
<evidence type="ECO:0000313" key="7">
    <source>
        <dbReference type="Proteomes" id="UP000001052"/>
    </source>
</evidence>
<keyword evidence="5" id="KW-0460">Magnesium</keyword>
<dbReference type="STRING" id="485915.Dret_1062"/>
<evidence type="ECO:0000256" key="5">
    <source>
        <dbReference type="RuleBase" id="RU361279"/>
    </source>
</evidence>
<dbReference type="GO" id="GO:0005524">
    <property type="term" value="F:ATP binding"/>
    <property type="evidence" value="ECO:0007669"/>
    <property type="project" value="UniProtKB-KW"/>
</dbReference>
<evidence type="ECO:0000256" key="2">
    <source>
        <dbReference type="ARBA" id="ARBA00022741"/>
    </source>
</evidence>
<dbReference type="NCBIfam" id="TIGR02727">
    <property type="entry name" value="MTHFS_bact"/>
    <property type="match status" value="1"/>
</dbReference>
<keyword evidence="3 4" id="KW-0067">ATP-binding</keyword>
<evidence type="ECO:0000256" key="3">
    <source>
        <dbReference type="ARBA" id="ARBA00022840"/>
    </source>
</evidence>
<proteinExistence type="inferred from homology"/>
<dbReference type="GO" id="GO:0009396">
    <property type="term" value="P:folic acid-containing compound biosynthetic process"/>
    <property type="evidence" value="ECO:0007669"/>
    <property type="project" value="TreeGrafter"/>
</dbReference>
<dbReference type="InterPro" id="IPR037171">
    <property type="entry name" value="NagB/RpiA_transferase-like"/>
</dbReference>
<dbReference type="EMBL" id="CP001734">
    <property type="protein sequence ID" value="ACV68350.1"/>
    <property type="molecule type" value="Genomic_DNA"/>
</dbReference>
<keyword evidence="7" id="KW-1185">Reference proteome</keyword>
<evidence type="ECO:0000313" key="6">
    <source>
        <dbReference type="EMBL" id="ACV68350.1"/>
    </source>
</evidence>
<feature type="binding site" evidence="4">
    <location>
        <position position="62"/>
    </location>
    <ligand>
        <name>substrate</name>
    </ligand>
</feature>
<dbReference type="GO" id="GO:0035999">
    <property type="term" value="P:tetrahydrofolate interconversion"/>
    <property type="evidence" value="ECO:0007669"/>
    <property type="project" value="TreeGrafter"/>
</dbReference>
<comment type="cofactor">
    <cofactor evidence="5">
        <name>Mg(2+)</name>
        <dbReference type="ChEBI" id="CHEBI:18420"/>
    </cofactor>
</comment>